<dbReference type="Proteomes" id="UP000535457">
    <property type="component" value="Unassembled WGS sequence"/>
</dbReference>
<evidence type="ECO:0000313" key="12">
    <source>
        <dbReference type="Proteomes" id="UP000547822"/>
    </source>
</evidence>
<name>A0A7K4MT29_9ARCH</name>
<dbReference type="PROSITE" id="PS51384">
    <property type="entry name" value="FAD_FR"/>
    <property type="match status" value="1"/>
</dbReference>
<dbReference type="EMBL" id="JACATD010000001">
    <property type="protein sequence ID" value="NWK00620.1"/>
    <property type="molecule type" value="Genomic_DNA"/>
</dbReference>
<dbReference type="EMBL" id="JACATG010000001">
    <property type="protein sequence ID" value="NWK13094.1"/>
    <property type="molecule type" value="Genomic_DNA"/>
</dbReference>
<evidence type="ECO:0000313" key="14">
    <source>
        <dbReference type="Proteomes" id="UP000563820"/>
    </source>
</evidence>
<dbReference type="SUPFAM" id="SSF63380">
    <property type="entry name" value="Riboflavin synthase domain-like"/>
    <property type="match status" value="1"/>
</dbReference>
<proteinExistence type="predicted"/>
<dbReference type="Gene3D" id="2.40.30.10">
    <property type="entry name" value="Translation factors"/>
    <property type="match status" value="1"/>
</dbReference>
<evidence type="ECO:0000313" key="16">
    <source>
        <dbReference type="Proteomes" id="UP000575480"/>
    </source>
</evidence>
<evidence type="ECO:0000313" key="9">
    <source>
        <dbReference type="EMBL" id="NWK13094.1"/>
    </source>
</evidence>
<dbReference type="InterPro" id="IPR017927">
    <property type="entry name" value="FAD-bd_FR_type"/>
</dbReference>
<feature type="domain" description="FAD-binding FR-type" evidence="1">
    <location>
        <begin position="2"/>
        <end position="108"/>
    </location>
</feature>
<dbReference type="PANTHER" id="PTHR47878:SF2">
    <property type="entry name" value="OXIDOREDUCTASE FAD_NAD(P)-BINDING DOMAIN PROTEIN"/>
    <property type="match status" value="1"/>
</dbReference>
<dbReference type="Proteomes" id="UP000520052">
    <property type="component" value="Unassembled WGS sequence"/>
</dbReference>
<evidence type="ECO:0000313" key="10">
    <source>
        <dbReference type="Proteomes" id="UP000520052"/>
    </source>
</evidence>
<reference evidence="10 11" key="1">
    <citation type="journal article" date="2019" name="Environ. Microbiol.">
        <title>Genomics insights into ecotype formation of ammonia-oxidizing archaea in the deep ocean.</title>
        <authorList>
            <person name="Wang Y."/>
            <person name="Huang J.M."/>
            <person name="Cui G.J."/>
            <person name="Nunoura T."/>
            <person name="Takaki Y."/>
            <person name="Li W.L."/>
            <person name="Li J."/>
            <person name="Gao Z.M."/>
            <person name="Takai K."/>
            <person name="Zhang A.Q."/>
            <person name="Stepanauskas R."/>
        </authorList>
    </citation>
    <scope>NUCLEOTIDE SEQUENCE [LARGE SCALE GENOMIC DNA]</scope>
    <source>
        <strain evidence="4 15">C4</strain>
        <strain evidence="2 17">L14</strain>
        <strain evidence="5 16">L15a</strain>
        <strain evidence="9 11">L19a</strain>
        <strain evidence="8 13">T1C4</strain>
        <strain evidence="3 14">T1L11</strain>
        <strain evidence="7 12">T1L9</strain>
        <strain evidence="6 10">T3L1</strain>
    </source>
</reference>
<dbReference type="Gene3D" id="3.40.50.80">
    <property type="entry name" value="Nucleotide-binding domain of ferredoxin-NADP reductase (FNR) module"/>
    <property type="match status" value="1"/>
</dbReference>
<sequence length="280" mass="31755">MVLEMKAKVTYMEMIKEDLVIMRVVPETGVPNYRTGQFLTMGLPIPAEKKIVRRAYSLASHAGNRDYFEFVIRWVRKPLPGRVTTELFYLSVGDEVLLGYPTGAALRISEKLPNGEKDNRRVICVGGGTGLAPFIAFAHHFHDTNDKRELIILHGASYIDELSYRRLLTGYDDESKKRGSDQWNFRYRAAISRPKEYYNRSWSGPVGRVESFFKPDKKTGLSPVDEMVGEEITPDNTIVYICGYQGTIDGVIEYLGSRGFVTEHEKNPDGSFGIKFESYG</sequence>
<evidence type="ECO:0000313" key="11">
    <source>
        <dbReference type="Proteomes" id="UP000535457"/>
    </source>
</evidence>
<reference evidence="5" key="2">
    <citation type="submission" date="2020-06" db="EMBL/GenBank/DDBJ databases">
        <authorList>
            <person name="Wang Y."/>
        </authorList>
    </citation>
    <scope>NUCLEOTIDE SEQUENCE</scope>
    <source>
        <strain evidence="4">C4</strain>
        <strain evidence="2">L14</strain>
        <strain evidence="5">L15a</strain>
        <strain evidence="9">L19a</strain>
        <strain evidence="8">T1C4</strain>
        <strain evidence="3">T1L11</strain>
        <strain evidence="7">T1L9</strain>
        <strain evidence="6">T3L1</strain>
    </source>
</reference>
<evidence type="ECO:0000313" key="3">
    <source>
        <dbReference type="EMBL" id="NWJ28177.1"/>
    </source>
</evidence>
<evidence type="ECO:0000259" key="1">
    <source>
        <dbReference type="PROSITE" id="PS51384"/>
    </source>
</evidence>
<dbReference type="EMBL" id="JACATH010000002">
    <property type="protein sequence ID" value="NWJ56650.1"/>
    <property type="molecule type" value="Genomic_DNA"/>
</dbReference>
<dbReference type="InterPro" id="IPR001433">
    <property type="entry name" value="OxRdtase_FAD/NAD-bd"/>
</dbReference>
<dbReference type="Proteomes" id="UP000563820">
    <property type="component" value="Unassembled WGS sequence"/>
</dbReference>
<dbReference type="InterPro" id="IPR017938">
    <property type="entry name" value="Riboflavin_synthase-like_b-brl"/>
</dbReference>
<evidence type="ECO:0000313" key="13">
    <source>
        <dbReference type="Proteomes" id="UP000559282"/>
    </source>
</evidence>
<dbReference type="PANTHER" id="PTHR47878">
    <property type="entry name" value="OXIDOREDUCTASE FAD/NAD(P)-BINDING DOMAIN PROTEIN"/>
    <property type="match status" value="1"/>
</dbReference>
<dbReference type="Pfam" id="PF00175">
    <property type="entry name" value="NAD_binding_1"/>
    <property type="match status" value="1"/>
</dbReference>
<organism evidence="5 16">
    <name type="scientific">Marine Group I thaumarchaeote</name>
    <dbReference type="NCBI Taxonomy" id="2511932"/>
    <lineage>
        <taxon>Archaea</taxon>
        <taxon>Nitrososphaerota</taxon>
        <taxon>Marine Group I</taxon>
    </lineage>
</organism>
<dbReference type="InterPro" id="IPR039261">
    <property type="entry name" value="FNR_nucleotide-bd"/>
</dbReference>
<dbReference type="InterPro" id="IPR001709">
    <property type="entry name" value="Flavoprot_Pyr_Nucl_cyt_Rdtase"/>
</dbReference>
<dbReference type="EMBL" id="JACATC010000002">
    <property type="protein sequence ID" value="NWJ83550.1"/>
    <property type="molecule type" value="Genomic_DNA"/>
</dbReference>
<dbReference type="Proteomes" id="UP000547822">
    <property type="component" value="Unassembled WGS sequence"/>
</dbReference>
<dbReference type="InterPro" id="IPR008333">
    <property type="entry name" value="Cbr1-like_FAD-bd_dom"/>
</dbReference>
<dbReference type="Proteomes" id="UP000559282">
    <property type="component" value="Unassembled WGS sequence"/>
</dbReference>
<evidence type="ECO:0000313" key="5">
    <source>
        <dbReference type="EMBL" id="NWJ56650.1"/>
    </source>
</evidence>
<evidence type="ECO:0000313" key="8">
    <source>
        <dbReference type="EMBL" id="NWK07227.1"/>
    </source>
</evidence>
<dbReference type="Proteomes" id="UP000587702">
    <property type="component" value="Unassembled WGS sequence"/>
</dbReference>
<dbReference type="SUPFAM" id="SSF52343">
    <property type="entry name" value="Ferredoxin reductase-like, C-terminal NADP-linked domain"/>
    <property type="match status" value="1"/>
</dbReference>
<protein>
    <submittedName>
        <fullName evidence="5">Ferredoxin--NADP reductase</fullName>
    </submittedName>
</protein>
<evidence type="ECO:0000313" key="17">
    <source>
        <dbReference type="Proteomes" id="UP000587702"/>
    </source>
</evidence>
<evidence type="ECO:0000313" key="7">
    <source>
        <dbReference type="EMBL" id="NWK00620.1"/>
    </source>
</evidence>
<dbReference type="PRINTS" id="PR00371">
    <property type="entry name" value="FPNCR"/>
</dbReference>
<dbReference type="Proteomes" id="UP000575480">
    <property type="component" value="Unassembled WGS sequence"/>
</dbReference>
<dbReference type="Pfam" id="PF00970">
    <property type="entry name" value="FAD_binding_6"/>
    <property type="match status" value="1"/>
</dbReference>
<gene>
    <name evidence="7" type="ORF">HX840_01725</name>
    <name evidence="8" type="ORF">HX847_02220</name>
    <name evidence="3" type="ORF">HX848_02080</name>
    <name evidence="4" type="ORF">HX850_02685</name>
    <name evidence="9" type="ORF">HX853_00380</name>
    <name evidence="6" type="ORF">HX854_02255</name>
    <name evidence="5" type="ORF">HX858_02635</name>
    <name evidence="2" type="ORF">HX860_01700</name>
</gene>
<dbReference type="EMBL" id="JACATE010000002">
    <property type="protein sequence ID" value="NWJ28177.1"/>
    <property type="molecule type" value="Genomic_DNA"/>
</dbReference>
<dbReference type="GO" id="GO:0016491">
    <property type="term" value="F:oxidoreductase activity"/>
    <property type="evidence" value="ECO:0007669"/>
    <property type="project" value="InterPro"/>
</dbReference>
<dbReference type="EMBL" id="JACATK010000008">
    <property type="protein sequence ID" value="NWJ29806.1"/>
    <property type="molecule type" value="Genomic_DNA"/>
</dbReference>
<dbReference type="InterPro" id="IPR051930">
    <property type="entry name" value="FNR_type-1"/>
</dbReference>
<dbReference type="AlphaFoldDB" id="A0A7K4MT29"/>
<comment type="caution">
    <text evidence="5">The sequence shown here is derived from an EMBL/GenBank/DDBJ whole genome shotgun (WGS) entry which is preliminary data.</text>
</comment>
<evidence type="ECO:0000313" key="4">
    <source>
        <dbReference type="EMBL" id="NWJ29806.1"/>
    </source>
</evidence>
<evidence type="ECO:0000313" key="2">
    <source>
        <dbReference type="EMBL" id="NWJ19782.1"/>
    </source>
</evidence>
<evidence type="ECO:0000313" key="6">
    <source>
        <dbReference type="EMBL" id="NWJ83550.1"/>
    </source>
</evidence>
<accession>A0A7K4MT29</accession>
<dbReference type="EMBL" id="JACATF010000005">
    <property type="protein sequence ID" value="NWK07227.1"/>
    <property type="molecule type" value="Genomic_DNA"/>
</dbReference>
<dbReference type="EMBL" id="JACATI010000001">
    <property type="protein sequence ID" value="NWJ19782.1"/>
    <property type="molecule type" value="Genomic_DNA"/>
</dbReference>
<dbReference type="Proteomes" id="UP000568446">
    <property type="component" value="Unassembled WGS sequence"/>
</dbReference>
<evidence type="ECO:0000313" key="15">
    <source>
        <dbReference type="Proteomes" id="UP000568446"/>
    </source>
</evidence>